<feature type="short sequence motif" description="GXGXXG" evidence="4">
    <location>
        <begin position="31"/>
        <end position="36"/>
    </location>
</feature>
<feature type="region of interest" description="Disordered" evidence="5">
    <location>
        <begin position="351"/>
        <end position="370"/>
    </location>
</feature>
<dbReference type="CDD" id="cd07208">
    <property type="entry name" value="Pat_hypo_Ecoli_yjju_like"/>
    <property type="match status" value="1"/>
</dbReference>
<evidence type="ECO:0000256" key="1">
    <source>
        <dbReference type="ARBA" id="ARBA00022801"/>
    </source>
</evidence>
<dbReference type="OrthoDB" id="9802424at2"/>
<feature type="active site" description="Nucleophile" evidence="4">
    <location>
        <position position="61"/>
    </location>
</feature>
<keyword evidence="3 4" id="KW-0443">Lipid metabolism</keyword>
<dbReference type="InterPro" id="IPR002641">
    <property type="entry name" value="PNPLA_dom"/>
</dbReference>
<accession>A0A2N5E937</accession>
<feature type="short sequence motif" description="GXSXG" evidence="4">
    <location>
        <begin position="59"/>
        <end position="63"/>
    </location>
</feature>
<name>A0A2N5E937_9GAMM</name>
<dbReference type="PANTHER" id="PTHR14226:SF25">
    <property type="entry name" value="PHOSPHOESTERASE"/>
    <property type="match status" value="1"/>
</dbReference>
<sequence>MGYRIPITLGNIESLAYKPYQPGKIALVCEGGGQRGIFTAGVLDEFQRARFNPFDLLIGTSAGAQNLSAFVCQQPGYARRVISRYTTSPQFFNPLRFVRGGHLIDLDWLVEVTADRMPLALEAADAWLGDTREFLMCACRSDDYSPTYFSPTRENWLSVLKASSAIPGFYRMGVELDGISYQDGGISDAIPVEEAYRRGADTIIVIRTVPSQMFYAPQWMKRMEQWLSESSLQQLVHMMQHHEKSYRRIQQFIENPPGNLRIFEIYPPKPLASRALGSKVSALNRDYHLGRRCGRYFLATVAHWLLPRDGQPDLPVSAPAATVIPEEPANTPLITDSPLVSAVSDAVSGLLADAPPVADNEDPDDKEQAG</sequence>
<evidence type="ECO:0000259" key="6">
    <source>
        <dbReference type="PROSITE" id="PS51635"/>
    </source>
</evidence>
<gene>
    <name evidence="7" type="ORF">CYR32_05330</name>
</gene>
<dbReference type="InterPro" id="IPR050301">
    <property type="entry name" value="NTE"/>
</dbReference>
<evidence type="ECO:0000256" key="2">
    <source>
        <dbReference type="ARBA" id="ARBA00022963"/>
    </source>
</evidence>
<dbReference type="RefSeq" id="WP_101823361.1">
    <property type="nucleotide sequence ID" value="NZ_PJZH01000003.1"/>
</dbReference>
<keyword evidence="2 4" id="KW-0442">Lipid degradation</keyword>
<reference evidence="7 8" key="1">
    <citation type="submission" date="2017-12" db="EMBL/GenBank/DDBJ databases">
        <title>Characterization of six clinical isolates of Enterochimera gen. nov., a novel genus of the Yersiniaciae family and the three species Enterochimera arupensis sp. nov., Enterochimera coloradensis sp. nov, and Enterochimera californica sp. nov.</title>
        <authorList>
            <person name="Rossi A."/>
            <person name="Fisher M."/>
        </authorList>
    </citation>
    <scope>NUCLEOTIDE SEQUENCE [LARGE SCALE GENOMIC DNA]</scope>
    <source>
        <strain evidence="8">2016-Iso4</strain>
    </source>
</reference>
<dbReference type="PANTHER" id="PTHR14226">
    <property type="entry name" value="NEUROPATHY TARGET ESTERASE/SWISS CHEESE D.MELANOGASTER"/>
    <property type="match status" value="1"/>
</dbReference>
<feature type="compositionally biased region" description="Acidic residues" evidence="5">
    <location>
        <begin position="359"/>
        <end position="370"/>
    </location>
</feature>
<dbReference type="GO" id="GO:0016787">
    <property type="term" value="F:hydrolase activity"/>
    <property type="evidence" value="ECO:0007669"/>
    <property type="project" value="UniProtKB-UniRule"/>
</dbReference>
<feature type="active site" description="Proton acceptor" evidence="4">
    <location>
        <position position="183"/>
    </location>
</feature>
<evidence type="ECO:0000256" key="4">
    <source>
        <dbReference type="PROSITE-ProRule" id="PRU01161"/>
    </source>
</evidence>
<dbReference type="GO" id="GO:0016042">
    <property type="term" value="P:lipid catabolic process"/>
    <property type="evidence" value="ECO:0007669"/>
    <property type="project" value="UniProtKB-UniRule"/>
</dbReference>
<keyword evidence="1 4" id="KW-0378">Hydrolase</keyword>
<evidence type="ECO:0000256" key="3">
    <source>
        <dbReference type="ARBA" id="ARBA00023098"/>
    </source>
</evidence>
<dbReference type="Gene3D" id="3.40.1090.10">
    <property type="entry name" value="Cytosolic phospholipase A2 catalytic domain"/>
    <property type="match status" value="2"/>
</dbReference>
<comment type="caution">
    <text evidence="7">The sequence shown here is derived from an EMBL/GenBank/DDBJ whole genome shotgun (WGS) entry which is preliminary data.</text>
</comment>
<dbReference type="EMBL" id="PJZH01000003">
    <property type="protein sequence ID" value="PLR38420.1"/>
    <property type="molecule type" value="Genomic_DNA"/>
</dbReference>
<keyword evidence="8" id="KW-1185">Reference proteome</keyword>
<protein>
    <submittedName>
        <fullName evidence="7">Patatin family protein</fullName>
    </submittedName>
</protein>
<dbReference type="AlphaFoldDB" id="A0A2N5E937"/>
<proteinExistence type="predicted"/>
<evidence type="ECO:0000313" key="8">
    <source>
        <dbReference type="Proteomes" id="UP000234503"/>
    </source>
</evidence>
<dbReference type="Pfam" id="PF19890">
    <property type="entry name" value="DUF6363"/>
    <property type="match status" value="1"/>
</dbReference>
<dbReference type="InterPro" id="IPR045943">
    <property type="entry name" value="DUF6363"/>
</dbReference>
<evidence type="ECO:0000256" key="5">
    <source>
        <dbReference type="SAM" id="MobiDB-lite"/>
    </source>
</evidence>
<dbReference type="InterPro" id="IPR037483">
    <property type="entry name" value="YjjU-like"/>
</dbReference>
<dbReference type="Proteomes" id="UP000234503">
    <property type="component" value="Unassembled WGS sequence"/>
</dbReference>
<dbReference type="Pfam" id="PF01734">
    <property type="entry name" value="Patatin"/>
    <property type="match status" value="1"/>
</dbReference>
<evidence type="ECO:0000313" key="7">
    <source>
        <dbReference type="EMBL" id="PLR38420.1"/>
    </source>
</evidence>
<feature type="short sequence motif" description="DGA/G" evidence="4">
    <location>
        <begin position="183"/>
        <end position="185"/>
    </location>
</feature>
<dbReference type="InterPro" id="IPR016035">
    <property type="entry name" value="Acyl_Trfase/lysoPLipase"/>
</dbReference>
<organism evidence="7 8">
    <name type="scientific">Chimaeribacter coloradensis</name>
    <dbReference type="NCBI Taxonomy" id="2060068"/>
    <lineage>
        <taxon>Bacteria</taxon>
        <taxon>Pseudomonadati</taxon>
        <taxon>Pseudomonadota</taxon>
        <taxon>Gammaproteobacteria</taxon>
        <taxon>Enterobacterales</taxon>
        <taxon>Yersiniaceae</taxon>
        <taxon>Chimaeribacter</taxon>
    </lineage>
</organism>
<dbReference type="SUPFAM" id="SSF52151">
    <property type="entry name" value="FabD/lysophospholipase-like"/>
    <property type="match status" value="1"/>
</dbReference>
<dbReference type="PROSITE" id="PS51635">
    <property type="entry name" value="PNPLA"/>
    <property type="match status" value="1"/>
</dbReference>
<feature type="domain" description="PNPLA" evidence="6">
    <location>
        <begin position="27"/>
        <end position="196"/>
    </location>
</feature>